<proteinExistence type="predicted"/>
<protein>
    <submittedName>
        <fullName evidence="1">Uncharacterized protein</fullName>
    </submittedName>
</protein>
<gene>
    <name evidence="1" type="primary">WBGene00281459</name>
</gene>
<dbReference type="SUPFAM" id="SSF53850">
    <property type="entry name" value="Periplasmic binding protein-like II"/>
    <property type="match status" value="1"/>
</dbReference>
<name>A0A2A6CGX9_PRIPA</name>
<sequence length="408" mass="47801">MLPFACPDSVVRIGYVEEVFPKLYVNDHKEWQGFIVDLWRTFAQVSGCNCAEFVKIENYIELYFTQLVLNAPPTDGHLGEIYAGRLFADAWGTLMNPSRLKYFKHSAVIAFEEVNFYTTTDSWLTESYEPLQHYIVFTPQAFLFVITLQLIVTALTSRFRNANRLFDFTKRICVILFLLGFTNLMFAYSSAFKEAHYVYHERPPMNLDEMQALLNKGTNKFIATESSVAEVYTSHYEIVPYLHEVTDRMCARYDHYFTSMTNQKYVQVHSFDLPEECLFKKILKEPVSATLNLPAHAALPFTFFIILNKSTPRREVVRLNRLIRTVFNADMRDGFYVRRYAPMKQLKKMQEERKFVVDTKRFRSLSLINLALPFIVYLGCILICIMFFLVEYYLLSLLFKRVVARLSV</sequence>
<evidence type="ECO:0000313" key="1">
    <source>
        <dbReference type="EnsemblMetazoa" id="PPA43090.1"/>
    </source>
</evidence>
<dbReference type="Proteomes" id="UP000005239">
    <property type="component" value="Unassembled WGS sequence"/>
</dbReference>
<reference evidence="2" key="1">
    <citation type="journal article" date="2008" name="Nat. Genet.">
        <title>The Pristionchus pacificus genome provides a unique perspective on nematode lifestyle and parasitism.</title>
        <authorList>
            <person name="Dieterich C."/>
            <person name="Clifton S.W."/>
            <person name="Schuster L.N."/>
            <person name="Chinwalla A."/>
            <person name="Delehaunty K."/>
            <person name="Dinkelacker I."/>
            <person name="Fulton L."/>
            <person name="Fulton R."/>
            <person name="Godfrey J."/>
            <person name="Minx P."/>
            <person name="Mitreva M."/>
            <person name="Roeseler W."/>
            <person name="Tian H."/>
            <person name="Witte H."/>
            <person name="Yang S.P."/>
            <person name="Wilson R.K."/>
            <person name="Sommer R.J."/>
        </authorList>
    </citation>
    <scope>NUCLEOTIDE SEQUENCE [LARGE SCALE GENOMIC DNA]</scope>
    <source>
        <strain evidence="2">PS312</strain>
    </source>
</reference>
<organism evidence="1 2">
    <name type="scientific">Pristionchus pacificus</name>
    <name type="common">Parasitic nematode worm</name>
    <dbReference type="NCBI Taxonomy" id="54126"/>
    <lineage>
        <taxon>Eukaryota</taxon>
        <taxon>Metazoa</taxon>
        <taxon>Ecdysozoa</taxon>
        <taxon>Nematoda</taxon>
        <taxon>Chromadorea</taxon>
        <taxon>Rhabditida</taxon>
        <taxon>Rhabditina</taxon>
        <taxon>Diplogasteromorpha</taxon>
        <taxon>Diplogasteroidea</taxon>
        <taxon>Neodiplogasteridae</taxon>
        <taxon>Pristionchus</taxon>
    </lineage>
</organism>
<keyword evidence="2" id="KW-1185">Reference proteome</keyword>
<evidence type="ECO:0000313" key="2">
    <source>
        <dbReference type="Proteomes" id="UP000005239"/>
    </source>
</evidence>
<accession>A0A2A6CGX9</accession>
<reference evidence="1" key="2">
    <citation type="submission" date="2022-06" db="UniProtKB">
        <authorList>
            <consortium name="EnsemblMetazoa"/>
        </authorList>
    </citation>
    <scope>IDENTIFICATION</scope>
    <source>
        <strain evidence="1">PS312</strain>
    </source>
</reference>
<dbReference type="AlphaFoldDB" id="A0A2A6CGX9"/>
<accession>A0A8R1V025</accession>
<dbReference type="EnsemblMetazoa" id="PPA43090.1">
    <property type="protein sequence ID" value="PPA43090.1"/>
    <property type="gene ID" value="WBGene00281459"/>
</dbReference>